<comment type="caution">
    <text evidence="1">The sequence shown here is derived from an EMBL/GenBank/DDBJ whole genome shotgun (WGS) entry which is preliminary data.</text>
</comment>
<organism evidence="1 2">
    <name type="scientific">Enterobacter cloacae</name>
    <dbReference type="NCBI Taxonomy" id="550"/>
    <lineage>
        <taxon>Bacteria</taxon>
        <taxon>Pseudomonadati</taxon>
        <taxon>Pseudomonadota</taxon>
        <taxon>Gammaproteobacteria</taxon>
        <taxon>Enterobacterales</taxon>
        <taxon>Enterobacteriaceae</taxon>
        <taxon>Enterobacter</taxon>
        <taxon>Enterobacter cloacae complex</taxon>
    </lineage>
</organism>
<evidence type="ECO:0000313" key="1">
    <source>
        <dbReference type="EMBL" id="RAZ69067.1"/>
    </source>
</evidence>
<protein>
    <recommendedName>
        <fullName evidence="3">Host cell division inhibitor Icd-like protein</fullName>
    </recommendedName>
</protein>
<dbReference type="EMBL" id="QMDH01000010">
    <property type="protein sequence ID" value="RAZ69067.1"/>
    <property type="molecule type" value="Genomic_DNA"/>
</dbReference>
<reference evidence="1 2" key="1">
    <citation type="submission" date="2018-06" db="EMBL/GenBank/DDBJ databases">
        <title>ACT-28, a chromosomally-encoded AmpC with carbapenemase activity from Enterobacter kobei.</title>
        <authorList>
            <person name="Jousset A.B."/>
            <person name="Oueslati S."/>
            <person name="Bernabeu S."/>
            <person name="Takissian J."/>
            <person name="Creton E."/>
            <person name="Vogel A."/>
            <person name="Cotellon G."/>
            <person name="Bonnin R.A."/>
            <person name="Dortet L."/>
            <person name="Naas T."/>
        </authorList>
    </citation>
    <scope>NUCLEOTIDE SEQUENCE [LARGE SCALE GENOMIC DNA]</scope>
    <source>
        <strain evidence="1 2">99B3</strain>
    </source>
</reference>
<accession>A0A330GCV8</accession>
<sequence length="338" mass="38383">MLKLNKTKAALQSCQCHYEKPKQIKHTRVNAGGQSLNRAQEYALQRNQRVKKNITSNEQCSLFDAIFLNKFNAFYQPFLNYKICAIYGKRPNTFITVFGKVNTKGNRITLISISIVYHFKWKEIIFNNFNCLITGNLSHCNFYSVVDFFDSLRWRRLISPMAAAIRKPAVLSPLSFTDSISSNTSCGTRTFTCFDLLFIEPVAITGSPCVRCYSLYAKKNHIQCLTCYSPSNMVNSTLIKARCRNGNAPDCWSSTEASNHKPLSEVTVMASTESTQTRPEFTWRFLSTSEQYPTAKPLVIYVNASSEQEARDTMPGVTLVFAARLPFHAFQSMEVRHA</sequence>
<dbReference type="NCBIfam" id="NF033153">
    <property type="entry name" value="phage_ICD_like"/>
    <property type="match status" value="1"/>
</dbReference>
<gene>
    <name evidence="1" type="ORF">DP202_08285</name>
</gene>
<proteinExistence type="predicted"/>
<evidence type="ECO:0000313" key="2">
    <source>
        <dbReference type="Proteomes" id="UP000251576"/>
    </source>
</evidence>
<name>A0A330GCV8_ENTCL</name>
<dbReference type="AlphaFoldDB" id="A0A330GCV8"/>
<dbReference type="Proteomes" id="UP000251576">
    <property type="component" value="Unassembled WGS sequence"/>
</dbReference>
<evidence type="ECO:0008006" key="3">
    <source>
        <dbReference type="Google" id="ProtNLM"/>
    </source>
</evidence>